<gene>
    <name evidence="2" type="ORF">HMPREF1250_1571</name>
</gene>
<keyword evidence="1" id="KW-1133">Transmembrane helix</keyword>
<keyword evidence="3" id="KW-1185">Reference proteome</keyword>
<evidence type="ECO:0000313" key="3">
    <source>
        <dbReference type="Proteomes" id="UP000017090"/>
    </source>
</evidence>
<feature type="transmembrane region" description="Helical" evidence="1">
    <location>
        <begin position="326"/>
        <end position="347"/>
    </location>
</feature>
<dbReference type="AlphaFoldDB" id="U7UCF2"/>
<name>U7UCF2_9FIRM</name>
<reference evidence="2 3" key="1">
    <citation type="submission" date="2013-09" db="EMBL/GenBank/DDBJ databases">
        <authorList>
            <person name="Durkin A.S."/>
            <person name="Haft D.R."/>
            <person name="McCorrison J."/>
            <person name="Torralba M."/>
            <person name="Gillis M."/>
            <person name="Haft D.H."/>
            <person name="Methe B."/>
            <person name="Sutton G."/>
            <person name="Nelson K.E."/>
        </authorList>
    </citation>
    <scope>NUCLEOTIDE SEQUENCE [LARGE SCALE GENOMIC DNA]</scope>
    <source>
        <strain evidence="2 3">BV3C16-1</strain>
    </source>
</reference>
<organism evidence="2 3">
    <name type="scientific">Megasphaera vaginalis</name>
    <name type="common">ex Srinivasan et al. 2021</name>
    <dbReference type="NCBI Taxonomy" id="1111454"/>
    <lineage>
        <taxon>Bacteria</taxon>
        <taxon>Bacillati</taxon>
        <taxon>Bacillota</taxon>
        <taxon>Negativicutes</taxon>
        <taxon>Veillonellales</taxon>
        <taxon>Veillonellaceae</taxon>
        <taxon>Megasphaera</taxon>
    </lineage>
</organism>
<feature type="transmembrane region" description="Helical" evidence="1">
    <location>
        <begin position="359"/>
        <end position="380"/>
    </location>
</feature>
<dbReference type="SUPFAM" id="SSF53850">
    <property type="entry name" value="Periplasmic binding protein-like II"/>
    <property type="match status" value="1"/>
</dbReference>
<protein>
    <submittedName>
        <fullName evidence="2">ABC transporter, substrate-binding domain protein</fullName>
    </submittedName>
</protein>
<dbReference type="RefSeq" id="WP_023054697.1">
    <property type="nucleotide sequence ID" value="NZ_AWXA01000062.1"/>
</dbReference>
<dbReference type="eggNOG" id="ENOG502Z9M2">
    <property type="taxonomic scope" value="Bacteria"/>
</dbReference>
<dbReference type="Pfam" id="PF13343">
    <property type="entry name" value="SBP_bac_6"/>
    <property type="match status" value="1"/>
</dbReference>
<keyword evidence="1" id="KW-0472">Membrane</keyword>
<feature type="transmembrane region" description="Helical" evidence="1">
    <location>
        <begin position="287"/>
        <end position="310"/>
    </location>
</feature>
<dbReference type="Proteomes" id="UP000017090">
    <property type="component" value="Unassembled WGS sequence"/>
</dbReference>
<feature type="transmembrane region" description="Helical" evidence="1">
    <location>
        <begin position="468"/>
        <end position="486"/>
    </location>
</feature>
<sequence>MARFYRILTSFVWVFLFAAVLTAAGQEIVLYDNTADDGYGTALAASLTGTEYRVEGAEMQLADQLSAVTAIEVFDFQAAAYGKARTPLYWYPHYETTVVIAVDRNLCKEEITGWNDLLKKKIYVQLPVQKLELSTIIMAVTYGLTHQLSGDEGFDFLRQMDEAGLIHWEYGTSGLQYFSPVADGAAEAYILFDHQAERFRSQGALLEVIVPAEGTLVFTKGLLARSELPINEAVLREVLRNEWPERYDGQHRPAQVQPLSAQDKQLILQESLRLDDEEQALISHSQYVKIGIVGESIFFCFPLAFFALFLTRHMERRIMQRGVRKAVLRLGTVLALFIGIRILKYLLNDSAGALLRLLWYTYGPFELLITLFLLWIAYSIDRDVDDSLPPRWLKYLAGVDGVVSLVYLTNDYHQLVFTFADDFLHYQHNYGYGALHPLFLLLIAAQAFGAVGWMMYKAHRQRVLKKKVIVLIVLIVLLALYLYAYIEGITPFRRTQVVSVIVFFLLLFLKGALWSGIIPSNQGYINLFVHSDLSMKLMHKDGEIAFSSRFAGTEGRIVRQSELPIRGGLIRWEEDISELQEKQEKLLHIGQALQQSYRLLGQERELQLESGVFRAKERLYDEIEAVFAEKKRELMKYLAVLERDDDSAEFFQAIRRLNLLACFLKKRCVMLLRGKERQVLAARELHLAVEESKKYANEAGISCAVLYDLSGEVPTETALRFYDIMENVLEQAILHRSAPLMITFYKKESICMTFRFAAAEPWLQQQSLYVKKNGPDSNVRICVHDEDGLCGIDVVQEEGGI</sequence>
<keyword evidence="1" id="KW-0812">Transmembrane</keyword>
<feature type="transmembrane region" description="Helical" evidence="1">
    <location>
        <begin position="430"/>
        <end position="456"/>
    </location>
</feature>
<feature type="transmembrane region" description="Helical" evidence="1">
    <location>
        <begin position="498"/>
        <end position="518"/>
    </location>
</feature>
<dbReference type="STRING" id="1111454.HMPREF1250_1571"/>
<proteinExistence type="predicted"/>
<evidence type="ECO:0000256" key="1">
    <source>
        <dbReference type="SAM" id="Phobius"/>
    </source>
</evidence>
<feature type="transmembrane region" description="Helical" evidence="1">
    <location>
        <begin position="392"/>
        <end position="410"/>
    </location>
</feature>
<comment type="caution">
    <text evidence="2">The sequence shown here is derived from an EMBL/GenBank/DDBJ whole genome shotgun (WGS) entry which is preliminary data.</text>
</comment>
<evidence type="ECO:0000313" key="2">
    <source>
        <dbReference type="EMBL" id="ERT56534.1"/>
    </source>
</evidence>
<dbReference type="PATRIC" id="fig|1111454.3.peg.2210"/>
<accession>U7UCF2</accession>
<dbReference type="Gene3D" id="3.40.190.10">
    <property type="entry name" value="Periplasmic binding protein-like II"/>
    <property type="match status" value="2"/>
</dbReference>
<dbReference type="EMBL" id="AWXA01000062">
    <property type="protein sequence ID" value="ERT56534.1"/>
    <property type="molecule type" value="Genomic_DNA"/>
</dbReference>